<reference evidence="7 8" key="1">
    <citation type="journal article" date="2014" name="Genome Announc.">
        <title>Genome Sequence of the Microsporidian Species Nematocida sp1 Strain ERTm6 (ATCC PRA-372).</title>
        <authorList>
            <person name="Bakowski M.A."/>
            <person name="Priest M."/>
            <person name="Young S."/>
            <person name="Cuomo C.A."/>
            <person name="Troemel E.R."/>
        </authorList>
    </citation>
    <scope>NUCLEOTIDE SEQUENCE [LARGE SCALE GENOMIC DNA]</scope>
    <source>
        <strain evidence="7 8">ERTm6</strain>
    </source>
</reference>
<dbReference type="GO" id="GO:0006999">
    <property type="term" value="P:nuclear pore organization"/>
    <property type="evidence" value="ECO:0007669"/>
    <property type="project" value="TreeGrafter"/>
</dbReference>
<dbReference type="GO" id="GO:0017056">
    <property type="term" value="F:structural constituent of nuclear pore"/>
    <property type="evidence" value="ECO:0007669"/>
    <property type="project" value="TreeGrafter"/>
</dbReference>
<dbReference type="EMBL" id="AKIJ01000005">
    <property type="protein sequence ID" value="KFG25404.1"/>
    <property type="molecule type" value="Genomic_DNA"/>
</dbReference>
<feature type="region of interest" description="Disordered" evidence="5">
    <location>
        <begin position="157"/>
        <end position="182"/>
    </location>
</feature>
<dbReference type="PANTHER" id="PTHR13000">
    <property type="entry name" value="NUCLEOPORIN P54"/>
    <property type="match status" value="1"/>
</dbReference>
<feature type="coiled-coil region" evidence="4">
    <location>
        <begin position="529"/>
        <end position="556"/>
    </location>
</feature>
<dbReference type="InterPro" id="IPR025712">
    <property type="entry name" value="Nup54_alpha-helical_dom"/>
</dbReference>
<protein>
    <recommendedName>
        <fullName evidence="6">Nucleoporin Nup54 alpha-helical domain-containing protein</fullName>
    </recommendedName>
</protein>
<sequence>MSFYNNQSQYGQQGMNANSGQNNQGQNSMFGNSMQQQPNTGFGSAQPLNSGQNSSTSLVLCNNSNTAGNTSMQGSGSTGGFGTNQGYTQGNSFGSGFGNSQNTGAFNSTASQGMGGFSSGLSNMSGMDNSTAQGGFGNTTGSGNAFGLGAGQGTSGGFSNSMNNSGLGGQMNSGLGSNGIGGNQSLLGGSSVGGSQLGGGMNSGMGMNTGLGLGMNSGLGNNSMGNNLGNNSTGTGMGMGSTLGNNSMNTGMGMNSMGGMSSGLGNNGMNSGLGMSNALGLGSTQMSTSFGGSMNADASRSLGGGLGSGFGAGMSGLGSSMFKPSTGFGCNQSSSNMSNTFINPTLKNATGSIDDVQCTVDYLEKAYDRNSALYKFVYTFYNMADSAFPNVQRPHNVSVDVWNQAMSLNPAPGYLYPEIVFGYEGLESRLEKQKDVIEKLKTSRRYLGDRLNELVEGGILRLTNKLTSINEKYNALLVEVLEQAGRALGPEIKSVSSQYSQLEKRANLLSDGLASLAENAIAYRREFNLEKAKQTASILEEQNNILNNMLASVKKKLAE</sequence>
<keyword evidence="2" id="KW-0813">Transport</keyword>
<dbReference type="Proteomes" id="UP000054524">
    <property type="component" value="Unassembled WGS sequence"/>
</dbReference>
<feature type="compositionally biased region" description="Low complexity" evidence="5">
    <location>
        <begin position="11"/>
        <end position="33"/>
    </location>
</feature>
<feature type="region of interest" description="Disordered" evidence="5">
    <location>
        <begin position="224"/>
        <end position="250"/>
    </location>
</feature>
<evidence type="ECO:0000259" key="6">
    <source>
        <dbReference type="Pfam" id="PF13874"/>
    </source>
</evidence>
<comment type="caution">
    <text evidence="7">The sequence shown here is derived from an EMBL/GenBank/DDBJ whole genome shotgun (WGS) entry which is preliminary data.</text>
</comment>
<evidence type="ECO:0000313" key="7">
    <source>
        <dbReference type="EMBL" id="KFG25404.1"/>
    </source>
</evidence>
<name>A0A086IZT6_NEMA1</name>
<keyword evidence="3" id="KW-0539">Nucleus</keyword>
<dbReference type="Pfam" id="PF13874">
    <property type="entry name" value="Nup54"/>
    <property type="match status" value="1"/>
</dbReference>
<dbReference type="GO" id="GO:0006607">
    <property type="term" value="P:NLS-bearing protein import into nucleus"/>
    <property type="evidence" value="ECO:0007669"/>
    <property type="project" value="TreeGrafter"/>
</dbReference>
<dbReference type="GO" id="GO:0036228">
    <property type="term" value="P:protein localization to nuclear inner membrane"/>
    <property type="evidence" value="ECO:0007669"/>
    <property type="project" value="TreeGrafter"/>
</dbReference>
<evidence type="ECO:0000256" key="1">
    <source>
        <dbReference type="ARBA" id="ARBA00004123"/>
    </source>
</evidence>
<keyword evidence="8" id="KW-1185">Reference proteome</keyword>
<proteinExistence type="predicted"/>
<dbReference type="PANTHER" id="PTHR13000:SF0">
    <property type="entry name" value="NUCLEOPORIN P54"/>
    <property type="match status" value="1"/>
</dbReference>
<feature type="compositionally biased region" description="Polar residues" evidence="5">
    <location>
        <begin position="34"/>
        <end position="62"/>
    </location>
</feature>
<feature type="region of interest" description="Disordered" evidence="5">
    <location>
        <begin position="1"/>
        <end position="62"/>
    </location>
</feature>
<dbReference type="HOGENOM" id="CLU_502565_0_0_1"/>
<dbReference type="GeneID" id="77677151"/>
<comment type="subcellular location">
    <subcellularLocation>
        <location evidence="1">Nucleus</location>
    </subcellularLocation>
</comment>
<dbReference type="InterPro" id="IPR024864">
    <property type="entry name" value="Nup54/Nup57/Nup44"/>
</dbReference>
<feature type="compositionally biased region" description="Low complexity" evidence="5">
    <location>
        <begin position="224"/>
        <end position="234"/>
    </location>
</feature>
<keyword evidence="4" id="KW-0175">Coiled coil</keyword>
<feature type="compositionally biased region" description="Polar residues" evidence="5">
    <location>
        <begin position="1"/>
        <end position="10"/>
    </location>
</feature>
<evidence type="ECO:0000313" key="8">
    <source>
        <dbReference type="Proteomes" id="UP000054524"/>
    </source>
</evidence>
<dbReference type="AlphaFoldDB" id="A0A086IZT6"/>
<dbReference type="RefSeq" id="XP_052903959.1">
    <property type="nucleotide sequence ID" value="XM_053049788.1"/>
</dbReference>
<evidence type="ECO:0000256" key="5">
    <source>
        <dbReference type="SAM" id="MobiDB-lite"/>
    </source>
</evidence>
<dbReference type="GO" id="GO:0044613">
    <property type="term" value="C:nuclear pore central transport channel"/>
    <property type="evidence" value="ECO:0007669"/>
    <property type="project" value="TreeGrafter"/>
</dbReference>
<feature type="domain" description="Nucleoporin Nup54 alpha-helical" evidence="6">
    <location>
        <begin position="393"/>
        <end position="507"/>
    </location>
</feature>
<evidence type="ECO:0000256" key="3">
    <source>
        <dbReference type="ARBA" id="ARBA00023242"/>
    </source>
</evidence>
<evidence type="ECO:0000256" key="2">
    <source>
        <dbReference type="ARBA" id="ARBA00022448"/>
    </source>
</evidence>
<gene>
    <name evidence="7" type="ORF">NESG_02178</name>
</gene>
<feature type="compositionally biased region" description="Gly residues" evidence="5">
    <location>
        <begin position="166"/>
        <end position="182"/>
    </location>
</feature>
<accession>A0A086IZT6</accession>
<evidence type="ECO:0000256" key="4">
    <source>
        <dbReference type="SAM" id="Coils"/>
    </source>
</evidence>
<organism evidence="7 8">
    <name type="scientific">Nematocida ausubeli (strain ATCC PRA-371 / ERTm2)</name>
    <name type="common">Nematode killer fungus</name>
    <dbReference type="NCBI Taxonomy" id="1913371"/>
    <lineage>
        <taxon>Eukaryota</taxon>
        <taxon>Fungi</taxon>
        <taxon>Fungi incertae sedis</taxon>
        <taxon>Microsporidia</taxon>
        <taxon>Nematocida</taxon>
    </lineage>
</organism>